<comment type="similarity">
    <text evidence="1">Belongs to the Gfo/Idh/MocA family.</text>
</comment>
<dbReference type="InterPro" id="IPR036291">
    <property type="entry name" value="NAD(P)-bd_dom_sf"/>
</dbReference>
<dbReference type="Proteomes" id="UP000054466">
    <property type="component" value="Unassembled WGS sequence"/>
</dbReference>
<sequence length="398" mass="43850">MTVKVIRWGILATGNIAQTFTKDLLVDPATRDVYTVKHTVVAAASSSGVQRAREFLEQVKAPPTARPYGSYIDLAQDPDVDIIYISTPHSHHYQNVRLCLEAGKNVLCEKAFTVNAVQAKELVRLARQKDLFLMEALWTRYFPLSIYVRDTITSGKLGTIIRAFADNSLNFELEKNFHKEHRMVSPDLAGGALLDSGIYALTWIFQSVYTTQPGDTCKPPRVLSSVRKYGATGVDEAATILLSFPRDAQLGGDIHAIATTSFLVSNNIDGKGTSGPAVRIQGQNGELQVWPPLWRPNRTRLILADGTVEDKTFPIPGPGKGSGWYNGYPLVGMNSEGEGYGMFWEADEAGMALLEGRKEGIYESLDESVVIMEVMDEVRKQCGLVYPENIESTVATEL</sequence>
<name>A0A0D2C3J5_9EURO</name>
<dbReference type="EC" id="1.1.1.179" evidence="3"/>
<dbReference type="HOGENOM" id="CLU_023194_7_2_1"/>
<dbReference type="STRING" id="569365.A0A0D2C3J5"/>
<dbReference type="Gene3D" id="3.30.360.10">
    <property type="entry name" value="Dihydrodipicolinate Reductase, domain 2"/>
    <property type="match status" value="1"/>
</dbReference>
<feature type="domain" description="Gfo/Idh/MocA-like oxidoreductase N-terminal" evidence="6">
    <location>
        <begin position="6"/>
        <end position="134"/>
    </location>
</feature>
<evidence type="ECO:0000259" key="6">
    <source>
        <dbReference type="Pfam" id="PF01408"/>
    </source>
</evidence>
<dbReference type="SUPFAM" id="SSF51735">
    <property type="entry name" value="NAD(P)-binding Rossmann-fold domains"/>
    <property type="match status" value="1"/>
</dbReference>
<dbReference type="GO" id="GO:0000166">
    <property type="term" value="F:nucleotide binding"/>
    <property type="evidence" value="ECO:0007669"/>
    <property type="project" value="InterPro"/>
</dbReference>
<dbReference type="SUPFAM" id="SSF55347">
    <property type="entry name" value="Glyceraldehyde-3-phosphate dehydrogenase-like, C-terminal domain"/>
    <property type="match status" value="1"/>
</dbReference>
<dbReference type="Pfam" id="PF01408">
    <property type="entry name" value="GFO_IDH_MocA"/>
    <property type="match status" value="1"/>
</dbReference>
<dbReference type="OrthoDB" id="2129491at2759"/>
<dbReference type="VEuPathDB" id="FungiDB:PV07_08942"/>
<evidence type="ECO:0000313" key="7">
    <source>
        <dbReference type="EMBL" id="KIW25798.1"/>
    </source>
</evidence>
<dbReference type="GO" id="GO:0047837">
    <property type="term" value="F:D-xylose 1-dehydrogenase (NADP+) activity"/>
    <property type="evidence" value="ECO:0007669"/>
    <property type="project" value="UniProtKB-EC"/>
</dbReference>
<dbReference type="InterPro" id="IPR000683">
    <property type="entry name" value="Gfo/Idh/MocA-like_OxRdtase_N"/>
</dbReference>
<reference evidence="7 8" key="1">
    <citation type="submission" date="2015-01" db="EMBL/GenBank/DDBJ databases">
        <title>The Genome Sequence of Cladophialophora immunda CBS83496.</title>
        <authorList>
            <consortium name="The Broad Institute Genomics Platform"/>
            <person name="Cuomo C."/>
            <person name="de Hoog S."/>
            <person name="Gorbushina A."/>
            <person name="Stielow B."/>
            <person name="Teixiera M."/>
            <person name="Abouelleil A."/>
            <person name="Chapman S.B."/>
            <person name="Priest M."/>
            <person name="Young S.K."/>
            <person name="Wortman J."/>
            <person name="Nusbaum C."/>
            <person name="Birren B."/>
        </authorList>
    </citation>
    <scope>NUCLEOTIDE SEQUENCE [LARGE SCALE GENOMIC DNA]</scope>
    <source>
        <strain evidence="7 8">CBS 83496</strain>
    </source>
</reference>
<accession>A0A0D2C3J5</accession>
<dbReference type="AlphaFoldDB" id="A0A0D2C3J5"/>
<dbReference type="PANTHER" id="PTHR22604">
    <property type="entry name" value="OXIDOREDUCTASES"/>
    <property type="match status" value="1"/>
</dbReference>
<dbReference type="GeneID" id="27348136"/>
<comment type="catalytic activity">
    <reaction evidence="5">
        <text>D-xylose + NADP(+) = D-xylono-1,5-lactone + NADPH + H(+)</text>
        <dbReference type="Rhea" id="RHEA:22000"/>
        <dbReference type="ChEBI" id="CHEBI:15378"/>
        <dbReference type="ChEBI" id="CHEBI:15867"/>
        <dbReference type="ChEBI" id="CHEBI:53455"/>
        <dbReference type="ChEBI" id="CHEBI:57783"/>
        <dbReference type="ChEBI" id="CHEBI:58349"/>
        <dbReference type="EC" id="1.1.1.179"/>
    </reaction>
</comment>
<dbReference type="Gene3D" id="3.40.50.720">
    <property type="entry name" value="NAD(P)-binding Rossmann-like Domain"/>
    <property type="match status" value="1"/>
</dbReference>
<evidence type="ECO:0000256" key="4">
    <source>
        <dbReference type="ARBA" id="ARBA00042988"/>
    </source>
</evidence>
<gene>
    <name evidence="7" type="ORF">PV07_08942</name>
</gene>
<protein>
    <recommendedName>
        <fullName evidence="3">D-xylose 1-dehydrogenase (NADP(+), D-xylono-1,5-lactone-forming)</fullName>
        <ecNumber evidence="3">1.1.1.179</ecNumber>
    </recommendedName>
    <alternativeName>
        <fullName evidence="4">D-xylose-NADP dehydrogenase</fullName>
    </alternativeName>
</protein>
<proteinExistence type="inferred from homology"/>
<dbReference type="RefSeq" id="XP_016246014.1">
    <property type="nucleotide sequence ID" value="XM_016396158.1"/>
</dbReference>
<evidence type="ECO:0000256" key="5">
    <source>
        <dbReference type="ARBA" id="ARBA00049233"/>
    </source>
</evidence>
<evidence type="ECO:0000313" key="8">
    <source>
        <dbReference type="Proteomes" id="UP000054466"/>
    </source>
</evidence>
<dbReference type="EMBL" id="KN847044">
    <property type="protein sequence ID" value="KIW25798.1"/>
    <property type="molecule type" value="Genomic_DNA"/>
</dbReference>
<evidence type="ECO:0000256" key="2">
    <source>
        <dbReference type="ARBA" id="ARBA00023002"/>
    </source>
</evidence>
<organism evidence="7 8">
    <name type="scientific">Cladophialophora immunda</name>
    <dbReference type="NCBI Taxonomy" id="569365"/>
    <lineage>
        <taxon>Eukaryota</taxon>
        <taxon>Fungi</taxon>
        <taxon>Dikarya</taxon>
        <taxon>Ascomycota</taxon>
        <taxon>Pezizomycotina</taxon>
        <taxon>Eurotiomycetes</taxon>
        <taxon>Chaetothyriomycetidae</taxon>
        <taxon>Chaetothyriales</taxon>
        <taxon>Herpotrichiellaceae</taxon>
        <taxon>Cladophialophora</taxon>
    </lineage>
</organism>
<keyword evidence="8" id="KW-1185">Reference proteome</keyword>
<dbReference type="InterPro" id="IPR050984">
    <property type="entry name" value="Gfo/Idh/MocA_domain"/>
</dbReference>
<dbReference type="PANTHER" id="PTHR22604:SF115">
    <property type="entry name" value="DIHYDRODIOL DEHYDROGENASE, PUTATIVE (AFU_ORTHOLOGUE AFUA_1G07520)-RELATED"/>
    <property type="match status" value="1"/>
</dbReference>
<evidence type="ECO:0000256" key="1">
    <source>
        <dbReference type="ARBA" id="ARBA00010928"/>
    </source>
</evidence>
<keyword evidence="2" id="KW-0560">Oxidoreductase</keyword>
<evidence type="ECO:0000256" key="3">
    <source>
        <dbReference type="ARBA" id="ARBA00038984"/>
    </source>
</evidence>